<keyword evidence="4" id="KW-1185">Reference proteome</keyword>
<accession>A0A834PAE6</accession>
<evidence type="ECO:0000313" key="4">
    <source>
        <dbReference type="Proteomes" id="UP000600918"/>
    </source>
</evidence>
<sequence length="286" mass="31880">MTKKRTNHDITIRGFSHCPTLNISKKPMRTAVDNNLRGLERRTKILTLEDTKKKLSLNKCKRKAMRGLAVLAAVQMAQNHSNNIVNGGDESKTSIESDRSNILGYNISSNSGSTEKNGHFETDLHGHVNILLGGAMLSGVIMVLIVICYCCHKNMKKYRPQEYSHYWRPEPDVHSLEVFTMDSHITCPERVTMTNPEDGTQAALPCPLTPGPPPAYESLIFDPQSLPFSSEKKDTTEVPTNESTMNEDSSTINSETSQPKKEENPKDDKDLPSYEAALKLEADGYV</sequence>
<comment type="caution">
    <text evidence="3">The sequence shown here is derived from an EMBL/GenBank/DDBJ whole genome shotgun (WGS) entry which is preliminary data.</text>
</comment>
<keyword evidence="2" id="KW-1133">Transmembrane helix</keyword>
<keyword evidence="2" id="KW-0812">Transmembrane</keyword>
<dbReference type="Proteomes" id="UP000600918">
    <property type="component" value="Unassembled WGS sequence"/>
</dbReference>
<feature type="region of interest" description="Disordered" evidence="1">
    <location>
        <begin position="227"/>
        <end position="286"/>
    </location>
</feature>
<keyword evidence="2" id="KW-0472">Membrane</keyword>
<reference evidence="3" key="1">
    <citation type="journal article" date="2020" name="G3 (Bethesda)">
        <title>High-Quality Assemblies for Three Invasive Social Wasps from the &lt;i&gt;Vespula&lt;/i&gt; Genus.</title>
        <authorList>
            <person name="Harrop T.W.R."/>
            <person name="Guhlin J."/>
            <person name="McLaughlin G.M."/>
            <person name="Permina E."/>
            <person name="Stockwell P."/>
            <person name="Gilligan J."/>
            <person name="Le Lec M.F."/>
            <person name="Gruber M.A.M."/>
            <person name="Quinn O."/>
            <person name="Lovegrove M."/>
            <person name="Duncan E.J."/>
            <person name="Remnant E.J."/>
            <person name="Van Eeckhoven J."/>
            <person name="Graham B."/>
            <person name="Knapp R.A."/>
            <person name="Langford K.W."/>
            <person name="Kronenberg Z."/>
            <person name="Press M.O."/>
            <person name="Eacker S.M."/>
            <person name="Wilson-Rankin E.E."/>
            <person name="Purcell J."/>
            <person name="Lester P.J."/>
            <person name="Dearden P.K."/>
        </authorList>
    </citation>
    <scope>NUCLEOTIDE SEQUENCE</scope>
    <source>
        <strain evidence="3">Volc-1</strain>
    </source>
</reference>
<evidence type="ECO:0000256" key="2">
    <source>
        <dbReference type="SAM" id="Phobius"/>
    </source>
</evidence>
<dbReference type="EMBL" id="JACSDY010000002">
    <property type="protein sequence ID" value="KAF7434343.1"/>
    <property type="molecule type" value="Genomic_DNA"/>
</dbReference>
<dbReference type="AlphaFoldDB" id="A0A834PAE6"/>
<protein>
    <submittedName>
        <fullName evidence="3">Uncharacterized protein</fullName>
    </submittedName>
</protein>
<evidence type="ECO:0000313" key="3">
    <source>
        <dbReference type="EMBL" id="KAF7434343.1"/>
    </source>
</evidence>
<proteinExistence type="predicted"/>
<feature type="compositionally biased region" description="Polar residues" evidence="1">
    <location>
        <begin position="237"/>
        <end position="257"/>
    </location>
</feature>
<gene>
    <name evidence="3" type="ORF">H0235_002534</name>
</gene>
<feature type="transmembrane region" description="Helical" evidence="2">
    <location>
        <begin position="130"/>
        <end position="151"/>
    </location>
</feature>
<evidence type="ECO:0000256" key="1">
    <source>
        <dbReference type="SAM" id="MobiDB-lite"/>
    </source>
</evidence>
<name>A0A834PAE6_VESPE</name>
<feature type="compositionally biased region" description="Basic and acidic residues" evidence="1">
    <location>
        <begin position="258"/>
        <end position="286"/>
    </location>
</feature>
<organism evidence="3 4">
    <name type="scientific">Vespula pensylvanica</name>
    <name type="common">Western yellow jacket</name>
    <name type="synonym">Wasp</name>
    <dbReference type="NCBI Taxonomy" id="30213"/>
    <lineage>
        <taxon>Eukaryota</taxon>
        <taxon>Metazoa</taxon>
        <taxon>Ecdysozoa</taxon>
        <taxon>Arthropoda</taxon>
        <taxon>Hexapoda</taxon>
        <taxon>Insecta</taxon>
        <taxon>Pterygota</taxon>
        <taxon>Neoptera</taxon>
        <taxon>Endopterygota</taxon>
        <taxon>Hymenoptera</taxon>
        <taxon>Apocrita</taxon>
        <taxon>Aculeata</taxon>
        <taxon>Vespoidea</taxon>
        <taxon>Vespidae</taxon>
        <taxon>Vespinae</taxon>
        <taxon>Vespula</taxon>
    </lineage>
</organism>